<evidence type="ECO:0000256" key="1">
    <source>
        <dbReference type="SAM" id="MobiDB-lite"/>
    </source>
</evidence>
<feature type="compositionally biased region" description="Polar residues" evidence="1">
    <location>
        <begin position="36"/>
        <end position="49"/>
    </location>
</feature>
<proteinExistence type="predicted"/>
<name>A0AAJ2LID8_9HYPH</name>
<organism evidence="2 3">
    <name type="scientific">Rhizobium hidalgonense</name>
    <dbReference type="NCBI Taxonomy" id="1538159"/>
    <lineage>
        <taxon>Bacteria</taxon>
        <taxon>Pseudomonadati</taxon>
        <taxon>Pseudomonadota</taxon>
        <taxon>Alphaproteobacteria</taxon>
        <taxon>Hyphomicrobiales</taxon>
        <taxon>Rhizobiaceae</taxon>
        <taxon>Rhizobium/Agrobacterium group</taxon>
        <taxon>Rhizobium</taxon>
    </lineage>
</organism>
<protein>
    <submittedName>
        <fullName evidence="2">Uncharacterized protein</fullName>
    </submittedName>
</protein>
<feature type="region of interest" description="Disordered" evidence="1">
    <location>
        <begin position="1"/>
        <end position="52"/>
    </location>
</feature>
<evidence type="ECO:0000313" key="2">
    <source>
        <dbReference type="EMBL" id="MDR9772052.1"/>
    </source>
</evidence>
<gene>
    <name evidence="2" type="ORF">RJJ65_05145</name>
</gene>
<dbReference type="Proteomes" id="UP001268610">
    <property type="component" value="Unassembled WGS sequence"/>
</dbReference>
<reference evidence="2" key="1">
    <citation type="submission" date="2023-04" db="EMBL/GenBank/DDBJ databases">
        <title>Genomic characterization of faba bean (Vicia faba) microsymbionts in Mexican soils.</title>
        <authorList>
            <person name="Rivera Orduna F.N."/>
            <person name="Guevara-Luna J."/>
            <person name="Yan J."/>
            <person name="Arroyo-Herrera I."/>
            <person name="Li Y."/>
            <person name="Vasquez-Murrieta M.S."/>
            <person name="Wang E.T."/>
        </authorList>
    </citation>
    <scope>NUCLEOTIDE SEQUENCE</scope>
    <source>
        <strain evidence="2">CH26</strain>
    </source>
</reference>
<sequence length="69" mass="7415">MNAIASTAVDCASPQLQTSPASNASLRPFRMDRKYQSYQHTGGNQQQGSADRAFREDLQIASERSGPGG</sequence>
<evidence type="ECO:0000313" key="3">
    <source>
        <dbReference type="Proteomes" id="UP001268610"/>
    </source>
</evidence>
<dbReference type="RefSeq" id="WP_133118157.1">
    <property type="nucleotide sequence ID" value="NZ_JAVLSD010000001.1"/>
</dbReference>
<dbReference type="EMBL" id="JAVLSF010000002">
    <property type="protein sequence ID" value="MDR9772052.1"/>
    <property type="molecule type" value="Genomic_DNA"/>
</dbReference>
<comment type="caution">
    <text evidence="2">The sequence shown here is derived from an EMBL/GenBank/DDBJ whole genome shotgun (WGS) entry which is preliminary data.</text>
</comment>
<accession>A0AAJ2LID8</accession>
<dbReference type="AlphaFoldDB" id="A0AAJ2LID8"/>
<feature type="compositionally biased region" description="Polar residues" evidence="1">
    <location>
        <begin position="14"/>
        <end position="25"/>
    </location>
</feature>